<protein>
    <recommendedName>
        <fullName evidence="2">Aspartate racemase</fullName>
    </recommendedName>
</protein>
<sequence>MKTSDCHGDSNSKVIGIIGGSGPEAGADLFGKVLALHRKKLGKAYKSDRDAPDIVLMSVSNLGGPRTAIDIEPGNLKGTYEQCLAALDDTIRKIVPLVDYFCVACNTLHMFESQIREALLDLGRNPSMFVSMISSTIDTCQGQLDGNESVKFSIFGGPVTMDLDGNSSYRRLVEEVGIEHFYRPPPSCTSILQRIIWKIKQDGKVTTRDKVFAEYEGLLRDMASHSVKICVLACTELSLIDIVDITDLSIKFIDPTEVVANALLNLTQSYPEENNRYLAL</sequence>
<evidence type="ECO:0008006" key="2">
    <source>
        <dbReference type="Google" id="ProtNLM"/>
    </source>
</evidence>
<proteinExistence type="predicted"/>
<name>A0A7S4EGR7_9STRA</name>
<dbReference type="GO" id="GO:0047661">
    <property type="term" value="F:amino-acid racemase activity"/>
    <property type="evidence" value="ECO:0007669"/>
    <property type="project" value="InterPro"/>
</dbReference>
<organism evidence="1">
    <name type="scientific">Pseudo-nitzschia australis</name>
    <dbReference type="NCBI Taxonomy" id="44445"/>
    <lineage>
        <taxon>Eukaryota</taxon>
        <taxon>Sar</taxon>
        <taxon>Stramenopiles</taxon>
        <taxon>Ochrophyta</taxon>
        <taxon>Bacillariophyta</taxon>
        <taxon>Bacillariophyceae</taxon>
        <taxon>Bacillariophycidae</taxon>
        <taxon>Bacillariales</taxon>
        <taxon>Bacillariaceae</taxon>
        <taxon>Pseudo-nitzschia</taxon>
    </lineage>
</organism>
<dbReference type="EMBL" id="HBIX01007320">
    <property type="protein sequence ID" value="CAE0712958.1"/>
    <property type="molecule type" value="Transcribed_RNA"/>
</dbReference>
<dbReference type="InterPro" id="IPR015942">
    <property type="entry name" value="Asp/Glu/hydantoin_racemase"/>
</dbReference>
<dbReference type="AlphaFoldDB" id="A0A7S4EGR7"/>
<evidence type="ECO:0000313" key="1">
    <source>
        <dbReference type="EMBL" id="CAE0712958.1"/>
    </source>
</evidence>
<reference evidence="1" key="1">
    <citation type="submission" date="2021-01" db="EMBL/GenBank/DDBJ databases">
        <authorList>
            <person name="Corre E."/>
            <person name="Pelletier E."/>
            <person name="Niang G."/>
            <person name="Scheremetjew M."/>
            <person name="Finn R."/>
            <person name="Kale V."/>
            <person name="Holt S."/>
            <person name="Cochrane G."/>
            <person name="Meng A."/>
            <person name="Brown T."/>
            <person name="Cohen L."/>
        </authorList>
    </citation>
    <scope>NUCLEOTIDE SEQUENCE</scope>
    <source>
        <strain evidence="1">10249 10 AB</strain>
    </source>
</reference>
<dbReference type="Pfam" id="PF01177">
    <property type="entry name" value="Asp_Glu_race"/>
    <property type="match status" value="1"/>
</dbReference>
<dbReference type="Gene3D" id="3.40.50.1860">
    <property type="match status" value="2"/>
</dbReference>
<accession>A0A7S4EGR7</accession>
<dbReference type="SUPFAM" id="SSF53681">
    <property type="entry name" value="Aspartate/glutamate racemase"/>
    <property type="match status" value="2"/>
</dbReference>
<gene>
    <name evidence="1" type="ORF">PAUS00366_LOCUS5710</name>
</gene>
<dbReference type="InterPro" id="IPR001920">
    <property type="entry name" value="Asp/Glu_race"/>
</dbReference>